<name>A0A1A3GIK6_MYCMU</name>
<dbReference type="PANTHER" id="PTHR30514:SF18">
    <property type="entry name" value="RPIR-FAMILY TRANSCRIPTIONAL REGULATOR"/>
    <property type="match status" value="1"/>
</dbReference>
<gene>
    <name evidence="3" type="ORF">A5630_09915</name>
</gene>
<dbReference type="InterPro" id="IPR000281">
    <property type="entry name" value="HTH_RpiR"/>
</dbReference>
<dbReference type="AlphaFoldDB" id="A0A1A3GIK6"/>
<dbReference type="Gene3D" id="3.40.50.10490">
    <property type="entry name" value="Glucose-6-phosphate isomerase like protein, domain 1"/>
    <property type="match status" value="1"/>
</dbReference>
<dbReference type="SUPFAM" id="SSF46689">
    <property type="entry name" value="Homeodomain-like"/>
    <property type="match status" value="1"/>
</dbReference>
<evidence type="ECO:0000259" key="2">
    <source>
        <dbReference type="PROSITE" id="PS51071"/>
    </source>
</evidence>
<dbReference type="RefSeq" id="WP_064986707.1">
    <property type="nucleotide sequence ID" value="NZ_LZLC01000271.1"/>
</dbReference>
<dbReference type="Gene3D" id="1.10.10.10">
    <property type="entry name" value="Winged helix-like DNA-binding domain superfamily/Winged helix DNA-binding domain"/>
    <property type="match status" value="1"/>
</dbReference>
<evidence type="ECO:0000256" key="1">
    <source>
        <dbReference type="SAM" id="MobiDB-lite"/>
    </source>
</evidence>
<dbReference type="InterPro" id="IPR036388">
    <property type="entry name" value="WH-like_DNA-bd_sf"/>
</dbReference>
<reference evidence="3 4" key="1">
    <citation type="submission" date="2016-06" db="EMBL/GenBank/DDBJ databases">
        <authorList>
            <person name="Kjaerup R.B."/>
            <person name="Dalgaard T.S."/>
            <person name="Juul-Madsen H.R."/>
        </authorList>
    </citation>
    <scope>NUCLEOTIDE SEQUENCE [LARGE SCALE GENOMIC DNA]</scope>
    <source>
        <strain evidence="3 4">1127319.6</strain>
    </source>
</reference>
<protein>
    <recommendedName>
        <fullName evidence="2">HTH rpiR-type domain-containing protein</fullName>
    </recommendedName>
</protein>
<dbReference type="SUPFAM" id="SSF53697">
    <property type="entry name" value="SIS domain"/>
    <property type="match status" value="1"/>
</dbReference>
<feature type="region of interest" description="Disordered" evidence="1">
    <location>
        <begin position="268"/>
        <end position="287"/>
    </location>
</feature>
<dbReference type="EMBL" id="LZLC01000271">
    <property type="protein sequence ID" value="OBJ35133.1"/>
    <property type="molecule type" value="Genomic_DNA"/>
</dbReference>
<evidence type="ECO:0000313" key="3">
    <source>
        <dbReference type="EMBL" id="OBJ35133.1"/>
    </source>
</evidence>
<dbReference type="Proteomes" id="UP000093898">
    <property type="component" value="Unassembled WGS sequence"/>
</dbReference>
<sequence>MRADEPDSLEARIANCYASLSPQERRAADVLLAHAGDAGTYRASELATMADVSKATFSRLVRALEFSNFDAMREHLRALRRSGVPVAIERAPDVSAIISQDIANLHAMHALLDEAVVEAIAEKIATSRRVAVCGYRSSLAAATVLRLNLAQIRPDTWLAPSSGQSVAEDIADFDERDLVIAMSFRRHGRWARELVDWASDSRIPLALFADDQLRALAPRSTWWLECPNVSPGAFDSHAAVMSLVAVLSDRVLALTPDGAQRIDRVNSVHESLGAPPRATSRRTPGGT</sequence>
<dbReference type="GO" id="GO:0097367">
    <property type="term" value="F:carbohydrate derivative binding"/>
    <property type="evidence" value="ECO:0007669"/>
    <property type="project" value="InterPro"/>
</dbReference>
<evidence type="ECO:0000313" key="4">
    <source>
        <dbReference type="Proteomes" id="UP000093898"/>
    </source>
</evidence>
<dbReference type="STRING" id="56689.GCA_001291445_00998"/>
<proteinExistence type="predicted"/>
<dbReference type="InterPro" id="IPR046348">
    <property type="entry name" value="SIS_dom_sf"/>
</dbReference>
<dbReference type="GO" id="GO:0003700">
    <property type="term" value="F:DNA-binding transcription factor activity"/>
    <property type="evidence" value="ECO:0007669"/>
    <property type="project" value="InterPro"/>
</dbReference>
<feature type="domain" description="HTH rpiR-type" evidence="2">
    <location>
        <begin position="7"/>
        <end position="83"/>
    </location>
</feature>
<dbReference type="OrthoDB" id="3237351at2"/>
<dbReference type="PANTHER" id="PTHR30514">
    <property type="entry name" value="GLUCOKINASE"/>
    <property type="match status" value="1"/>
</dbReference>
<dbReference type="InterPro" id="IPR047640">
    <property type="entry name" value="RpiR-like"/>
</dbReference>
<dbReference type="PROSITE" id="PS51071">
    <property type="entry name" value="HTH_RPIR"/>
    <property type="match status" value="1"/>
</dbReference>
<comment type="caution">
    <text evidence="3">The sequence shown here is derived from an EMBL/GenBank/DDBJ whole genome shotgun (WGS) entry which is preliminary data.</text>
</comment>
<dbReference type="GO" id="GO:1901135">
    <property type="term" value="P:carbohydrate derivative metabolic process"/>
    <property type="evidence" value="ECO:0007669"/>
    <property type="project" value="InterPro"/>
</dbReference>
<dbReference type="InterPro" id="IPR009057">
    <property type="entry name" value="Homeodomain-like_sf"/>
</dbReference>
<dbReference type="GO" id="GO:0003677">
    <property type="term" value="F:DNA binding"/>
    <property type="evidence" value="ECO:0007669"/>
    <property type="project" value="InterPro"/>
</dbReference>
<accession>A0A1A3GIK6</accession>
<dbReference type="Pfam" id="PF01418">
    <property type="entry name" value="HTH_6"/>
    <property type="match status" value="1"/>
</dbReference>
<organism evidence="3 4">
    <name type="scientific">Mycolicibacterium mucogenicum</name>
    <name type="common">Mycobacterium mucogenicum</name>
    <dbReference type="NCBI Taxonomy" id="56689"/>
    <lineage>
        <taxon>Bacteria</taxon>
        <taxon>Bacillati</taxon>
        <taxon>Actinomycetota</taxon>
        <taxon>Actinomycetes</taxon>
        <taxon>Mycobacteriales</taxon>
        <taxon>Mycobacteriaceae</taxon>
        <taxon>Mycolicibacterium</taxon>
    </lineage>
</organism>